<organism evidence="4 5">
    <name type="scientific">Neptunomonas marina</name>
    <dbReference type="NCBI Taxonomy" id="1815562"/>
    <lineage>
        <taxon>Bacteria</taxon>
        <taxon>Pseudomonadati</taxon>
        <taxon>Pseudomonadota</taxon>
        <taxon>Gammaproteobacteria</taxon>
        <taxon>Oceanospirillales</taxon>
        <taxon>Oceanospirillaceae</taxon>
        <taxon>Neptunomonas</taxon>
    </lineage>
</organism>
<evidence type="ECO:0000256" key="1">
    <source>
        <dbReference type="ARBA" id="ARBA00022553"/>
    </source>
</evidence>
<dbReference type="GO" id="GO:0000160">
    <property type="term" value="P:phosphorelay signal transduction system"/>
    <property type="evidence" value="ECO:0007669"/>
    <property type="project" value="InterPro"/>
</dbReference>
<dbReference type="Pfam" id="PF00072">
    <property type="entry name" value="Response_reg"/>
    <property type="match status" value="2"/>
</dbReference>
<evidence type="ECO:0000313" key="4">
    <source>
        <dbReference type="EMBL" id="RVU32250.1"/>
    </source>
</evidence>
<feature type="modified residue" description="4-aspartylphosphate" evidence="2">
    <location>
        <position position="195"/>
    </location>
</feature>
<reference evidence="4 5" key="1">
    <citation type="submission" date="2019-01" db="EMBL/GenBank/DDBJ databases">
        <authorList>
            <person name="Chen W.-M."/>
        </authorList>
    </citation>
    <scope>NUCLEOTIDE SEQUENCE [LARGE SCALE GENOMIC DNA]</scope>
    <source>
        <strain evidence="4 5">HPM-16</strain>
    </source>
</reference>
<sequence>MTLEDLFVLVIEPSNMQRGIIVNRLKALGIVNIDEFEEGAAAITAMQQQTPDLVLSAMHLPDMTGTEVVTQMREQAELSDITFLLISSETHYRYLEPIRQAGAIAILPKPFDENDFRKALQSTLHYICDKDEITDRDTSEYENLRVLLVDDSKFARKYLNQILTNIGIESIVEAEDGAQGLALLEQERFDLIVSDYNMPNVDGKEMVEHIRASDDQPTIPIMMVTSEQNESQLAAIQAAGVSALISKPLSYDMMKQLIEKLVFDSDL</sequence>
<dbReference type="Gene3D" id="3.40.50.2300">
    <property type="match status" value="2"/>
</dbReference>
<dbReference type="RefSeq" id="WP_127692419.1">
    <property type="nucleotide sequence ID" value="NZ_SACQ01000001.1"/>
</dbReference>
<evidence type="ECO:0000313" key="5">
    <source>
        <dbReference type="Proteomes" id="UP000282818"/>
    </source>
</evidence>
<dbReference type="InterPro" id="IPR011006">
    <property type="entry name" value="CheY-like_superfamily"/>
</dbReference>
<gene>
    <name evidence="4" type="ORF">EOE65_00945</name>
</gene>
<dbReference type="PANTHER" id="PTHR44591:SF3">
    <property type="entry name" value="RESPONSE REGULATORY DOMAIN-CONTAINING PROTEIN"/>
    <property type="match status" value="1"/>
</dbReference>
<evidence type="ECO:0000259" key="3">
    <source>
        <dbReference type="PROSITE" id="PS50110"/>
    </source>
</evidence>
<proteinExistence type="predicted"/>
<protein>
    <submittedName>
        <fullName evidence="4">Response regulator</fullName>
    </submittedName>
</protein>
<dbReference type="SMART" id="SM00448">
    <property type="entry name" value="REC"/>
    <property type="match status" value="2"/>
</dbReference>
<name>A0A437QCH1_9GAMM</name>
<comment type="caution">
    <text evidence="2">Lacks conserved residue(s) required for the propagation of feature annotation.</text>
</comment>
<dbReference type="PROSITE" id="PS50110">
    <property type="entry name" value="RESPONSE_REGULATORY"/>
    <property type="match status" value="2"/>
</dbReference>
<keyword evidence="5" id="KW-1185">Reference proteome</keyword>
<evidence type="ECO:0000256" key="2">
    <source>
        <dbReference type="PROSITE-ProRule" id="PRU00169"/>
    </source>
</evidence>
<dbReference type="AlphaFoldDB" id="A0A437QCH1"/>
<feature type="domain" description="Response regulatory" evidence="3">
    <location>
        <begin position="145"/>
        <end position="262"/>
    </location>
</feature>
<dbReference type="InterPro" id="IPR001789">
    <property type="entry name" value="Sig_transdc_resp-reg_receiver"/>
</dbReference>
<comment type="caution">
    <text evidence="4">The sequence shown here is derived from an EMBL/GenBank/DDBJ whole genome shotgun (WGS) entry which is preliminary data.</text>
</comment>
<dbReference type="SUPFAM" id="SSF52172">
    <property type="entry name" value="CheY-like"/>
    <property type="match status" value="2"/>
</dbReference>
<keyword evidence="1 2" id="KW-0597">Phosphoprotein</keyword>
<feature type="domain" description="Response regulatory" evidence="3">
    <location>
        <begin position="7"/>
        <end position="124"/>
    </location>
</feature>
<dbReference type="InterPro" id="IPR050595">
    <property type="entry name" value="Bact_response_regulator"/>
</dbReference>
<dbReference type="PANTHER" id="PTHR44591">
    <property type="entry name" value="STRESS RESPONSE REGULATOR PROTEIN 1"/>
    <property type="match status" value="1"/>
</dbReference>
<accession>A0A437QCH1</accession>
<dbReference type="Proteomes" id="UP000282818">
    <property type="component" value="Unassembled WGS sequence"/>
</dbReference>
<dbReference type="EMBL" id="SACQ01000001">
    <property type="protein sequence ID" value="RVU32250.1"/>
    <property type="molecule type" value="Genomic_DNA"/>
</dbReference>